<feature type="repeat" description="Pumilio" evidence="5">
    <location>
        <begin position="692"/>
        <end position="727"/>
    </location>
</feature>
<keyword evidence="1" id="KW-0690">Ribosome biogenesis</keyword>
<feature type="repeat" description="Pumilio" evidence="5">
    <location>
        <begin position="577"/>
        <end position="612"/>
    </location>
</feature>
<dbReference type="SUPFAM" id="SSF48371">
    <property type="entry name" value="ARM repeat"/>
    <property type="match status" value="1"/>
</dbReference>
<feature type="compositionally biased region" description="Low complexity" evidence="6">
    <location>
        <begin position="51"/>
        <end position="62"/>
    </location>
</feature>
<evidence type="ECO:0000256" key="4">
    <source>
        <dbReference type="ARBA" id="ARBA00024893"/>
    </source>
</evidence>
<dbReference type="InterPro" id="IPR033133">
    <property type="entry name" value="PUM-HD"/>
</dbReference>
<feature type="domain" description="PUM-HD" evidence="7">
    <location>
        <begin position="411"/>
        <end position="753"/>
    </location>
</feature>
<proteinExistence type="predicted"/>
<comment type="caution">
    <text evidence="8">The sequence shown here is derived from an EMBL/GenBank/DDBJ whole genome shotgun (WGS) entry which is preliminary data.</text>
</comment>
<dbReference type="InterPro" id="IPR016024">
    <property type="entry name" value="ARM-type_fold"/>
</dbReference>
<gene>
    <name evidence="8" type="ORF">BJX63DRAFT_430552</name>
</gene>
<dbReference type="SMART" id="SM00025">
    <property type="entry name" value="Pumilio"/>
    <property type="match status" value="8"/>
</dbReference>
<sequence length="815" mass="91052">MSAHSRRVQSNGAANPASSERSRIYNGSFGSGSMANMSHIWTDSPSANTETPSGSSTLLPSSDADGWSNNHRNLSTWPPRPQANGIATSPVQSRSGDANGISLANGTDTNYFAQPGQNYLATRSERVSPSGEGNAMDMLANGDIRRALHKDLAPSYQAQSGYTPLDNRRSDGTGALKISSSQNPLQQLTSRNGYAHASRNSTSFAPQRPAHNHYPSFHSDRQFDEVSTGLDRLQLNETQTAASRPQYISRNSLDTALARYKSSNPGDEAGYPVQQMMLQGYANEISNRDTQVAYQQRRSSHLGENDLLVSPTEYTPTTDAPYYIRQNTSRRYRNDYVQPYVDNMVAMQNRVRELQSLETTHTLPQQPFIPSYDHTIHSPTSIAAHLYSQFNPAVLASRHQPPHRPTSQESQCSPVLQEFRANYNKTKRCELKEIYGHICEFSGDQFGSRALQIKLETANSDEKERVFQEVLPNCMQLSQDIFGNYVVQKLFEHGNQAQKKLLAQKMKGNIFSLSSAPYGCRVIQKALEHVLVDQQASMVKELEEKVLECVQNNNGNHVIQKAIERVPTQYTKFVVDAFRGQVEKQAMHSYGCRVIQRMLEHCEEADRRALLTELHACTAKLIEDQFGNYVIQHVIQHGEEADRSIMIEVVKKKLISHSKHKFASNVVEKSIEFGNETQRREIIGRLIAETPEGERILNELVGDQYGNYVVQKILNHLKGAERLRLVERIRPLVGQLKKYNCSKQIAAIEKLIGDLSPTPTVAIPASNNPSTTPPNSHKSSPQPLRRSVEDRFVDAPPTPPPTDNQPDGADFATTL</sequence>
<feature type="repeat" description="Pumilio" evidence="5">
    <location>
        <begin position="505"/>
        <end position="540"/>
    </location>
</feature>
<evidence type="ECO:0000313" key="8">
    <source>
        <dbReference type="EMBL" id="KAL2815958.1"/>
    </source>
</evidence>
<dbReference type="Proteomes" id="UP001610334">
    <property type="component" value="Unassembled WGS sequence"/>
</dbReference>
<dbReference type="Gene3D" id="1.25.10.10">
    <property type="entry name" value="Leucine-rich Repeat Variant"/>
    <property type="match status" value="1"/>
</dbReference>
<dbReference type="InterPro" id="IPR001313">
    <property type="entry name" value="Pumilio_RNA-bd_rpt"/>
</dbReference>
<reference evidence="8 9" key="1">
    <citation type="submission" date="2024-07" db="EMBL/GenBank/DDBJ databases">
        <title>Section-level genome sequencing and comparative genomics of Aspergillus sections Usti and Cavernicolus.</title>
        <authorList>
            <consortium name="Lawrence Berkeley National Laboratory"/>
            <person name="Nybo J.L."/>
            <person name="Vesth T.C."/>
            <person name="Theobald S."/>
            <person name="Frisvad J.C."/>
            <person name="Larsen T.O."/>
            <person name="Kjaerboelling I."/>
            <person name="Rothschild-Mancinelli K."/>
            <person name="Lyhne E.K."/>
            <person name="Kogle M.E."/>
            <person name="Barry K."/>
            <person name="Clum A."/>
            <person name="Na H."/>
            <person name="Ledsgaard L."/>
            <person name="Lin J."/>
            <person name="Lipzen A."/>
            <person name="Kuo A."/>
            <person name="Riley R."/>
            <person name="Mondo S."/>
            <person name="Labutti K."/>
            <person name="Haridas S."/>
            <person name="Pangalinan J."/>
            <person name="Salamov A.A."/>
            <person name="Simmons B.A."/>
            <person name="Magnuson J.K."/>
            <person name="Chen J."/>
            <person name="Drula E."/>
            <person name="Henrissat B."/>
            <person name="Wiebenga A."/>
            <person name="Lubbers R.J."/>
            <person name="Gomes A.C."/>
            <person name="Makela M.R."/>
            <person name="Stajich J."/>
            <person name="Grigoriev I.V."/>
            <person name="Mortensen U.H."/>
            <person name="De Vries R.P."/>
            <person name="Baker S.E."/>
            <person name="Andersen M.R."/>
        </authorList>
    </citation>
    <scope>NUCLEOTIDE SEQUENCE [LARGE SCALE GENOMIC DNA]</scope>
    <source>
        <strain evidence="8 9">CBS 588.65</strain>
    </source>
</reference>
<organism evidence="8 9">
    <name type="scientific">Aspergillus granulosus</name>
    <dbReference type="NCBI Taxonomy" id="176169"/>
    <lineage>
        <taxon>Eukaryota</taxon>
        <taxon>Fungi</taxon>
        <taxon>Dikarya</taxon>
        <taxon>Ascomycota</taxon>
        <taxon>Pezizomycotina</taxon>
        <taxon>Eurotiomycetes</taxon>
        <taxon>Eurotiomycetidae</taxon>
        <taxon>Eurotiales</taxon>
        <taxon>Aspergillaceae</taxon>
        <taxon>Aspergillus</taxon>
        <taxon>Aspergillus subgen. Nidulantes</taxon>
    </lineage>
</organism>
<feature type="repeat" description="Pumilio" evidence="5">
    <location>
        <begin position="541"/>
        <end position="576"/>
    </location>
</feature>
<evidence type="ECO:0000259" key="7">
    <source>
        <dbReference type="PROSITE" id="PS50303"/>
    </source>
</evidence>
<evidence type="ECO:0000313" key="9">
    <source>
        <dbReference type="Proteomes" id="UP001610334"/>
    </source>
</evidence>
<feature type="region of interest" description="Disordered" evidence="6">
    <location>
        <begin position="760"/>
        <end position="815"/>
    </location>
</feature>
<keyword evidence="3" id="KW-0677">Repeat</keyword>
<dbReference type="PROSITE" id="PS50302">
    <property type="entry name" value="PUM"/>
    <property type="match status" value="8"/>
</dbReference>
<dbReference type="Pfam" id="PF00806">
    <property type="entry name" value="PUF"/>
    <property type="match status" value="8"/>
</dbReference>
<feature type="compositionally biased region" description="Low complexity" evidence="6">
    <location>
        <begin position="764"/>
        <end position="781"/>
    </location>
</feature>
<feature type="compositionally biased region" description="Polar residues" evidence="6">
    <location>
        <begin position="67"/>
        <end position="76"/>
    </location>
</feature>
<dbReference type="InterPro" id="IPR033712">
    <property type="entry name" value="Pumilio_RNA-bd"/>
</dbReference>
<dbReference type="PROSITE" id="PS50303">
    <property type="entry name" value="PUM_HD"/>
    <property type="match status" value="1"/>
</dbReference>
<feature type="compositionally biased region" description="Polar residues" evidence="6">
    <location>
        <begin position="8"/>
        <end position="19"/>
    </location>
</feature>
<feature type="repeat" description="Pumilio" evidence="5">
    <location>
        <begin position="469"/>
        <end position="504"/>
    </location>
</feature>
<evidence type="ECO:0000256" key="2">
    <source>
        <dbReference type="ARBA" id="ARBA00022552"/>
    </source>
</evidence>
<dbReference type="PANTHER" id="PTHR12537">
    <property type="entry name" value="RNA BINDING PROTEIN PUMILIO-RELATED"/>
    <property type="match status" value="1"/>
</dbReference>
<comment type="function">
    <text evidence="4">RNA-binding nucleolar protein required for pre-rRNA processing. Involved in production of 18S rRNA and assembly of small ribosomal subunit.</text>
</comment>
<feature type="repeat" description="Pumilio" evidence="5">
    <location>
        <begin position="649"/>
        <end position="684"/>
    </location>
</feature>
<protein>
    <submittedName>
        <fullName evidence="8">Armadillo-type protein</fullName>
    </submittedName>
</protein>
<dbReference type="PANTHER" id="PTHR12537:SF12">
    <property type="entry name" value="MATERNAL PROTEIN PUMILIO"/>
    <property type="match status" value="1"/>
</dbReference>
<evidence type="ECO:0000256" key="1">
    <source>
        <dbReference type="ARBA" id="ARBA00022517"/>
    </source>
</evidence>
<feature type="region of interest" description="Disordered" evidence="6">
    <location>
        <begin position="1"/>
        <end position="26"/>
    </location>
</feature>
<dbReference type="EMBL" id="JBFXLT010000025">
    <property type="protein sequence ID" value="KAL2815958.1"/>
    <property type="molecule type" value="Genomic_DNA"/>
</dbReference>
<keyword evidence="9" id="KW-1185">Reference proteome</keyword>
<feature type="repeat" description="Pumilio" evidence="5">
    <location>
        <begin position="433"/>
        <end position="468"/>
    </location>
</feature>
<evidence type="ECO:0000256" key="5">
    <source>
        <dbReference type="PROSITE-ProRule" id="PRU00317"/>
    </source>
</evidence>
<feature type="region of interest" description="Disordered" evidence="6">
    <location>
        <begin position="40"/>
        <end position="111"/>
    </location>
</feature>
<accession>A0ABR4HKE8</accession>
<feature type="compositionally biased region" description="Polar residues" evidence="6">
    <location>
        <begin position="178"/>
        <end position="205"/>
    </location>
</feature>
<dbReference type="CDD" id="cd07920">
    <property type="entry name" value="Pumilio"/>
    <property type="match status" value="1"/>
</dbReference>
<feature type="region of interest" description="Disordered" evidence="6">
    <location>
        <begin position="155"/>
        <end position="219"/>
    </location>
</feature>
<feature type="compositionally biased region" description="Polar residues" evidence="6">
    <location>
        <begin position="85"/>
        <end position="111"/>
    </location>
</feature>
<evidence type="ECO:0000256" key="3">
    <source>
        <dbReference type="ARBA" id="ARBA00022737"/>
    </source>
</evidence>
<feature type="repeat" description="Pumilio" evidence="5">
    <location>
        <begin position="613"/>
        <end position="648"/>
    </location>
</feature>
<dbReference type="InterPro" id="IPR011989">
    <property type="entry name" value="ARM-like"/>
</dbReference>
<feature type="compositionally biased region" description="Polar residues" evidence="6">
    <location>
        <begin position="40"/>
        <end position="50"/>
    </location>
</feature>
<name>A0ABR4HKE8_9EURO</name>
<evidence type="ECO:0000256" key="6">
    <source>
        <dbReference type="SAM" id="MobiDB-lite"/>
    </source>
</evidence>
<keyword evidence="2" id="KW-0698">rRNA processing</keyword>